<proteinExistence type="predicted"/>
<accession>A0A3A8FLP6</accession>
<dbReference type="RefSeq" id="WP_120368425.1">
    <property type="nucleotide sequence ID" value="NZ_RAXZ01000061.1"/>
</dbReference>
<sequence>MEILHFDEESLKATARAWIDNGIALNLDDELIELNEQFFEHIQASKAYGDYLNRESLTTYIGIRENECAMPNIIASVGYHRRGREITVKIFDIYISPELDSLIDSAYDSKYAGYLIFLVQNFLQHSNVPGSATKIYARTDYSQQFLQLMHQAAEGIKTELEKSGLAVEFEGKRWLAFRRKQMSA</sequence>
<reference evidence="1 2" key="1">
    <citation type="submission" date="2018-09" db="EMBL/GenBank/DDBJ databases">
        <title>The draft genome of Acinetobacter spp. strains.</title>
        <authorList>
            <person name="Qin J."/>
            <person name="Feng Y."/>
            <person name="Zong Z."/>
        </authorList>
    </citation>
    <scope>NUCLEOTIDE SEQUENCE [LARGE SCALE GENOMIC DNA]</scope>
    <source>
        <strain evidence="1 2">WCHAc060002</strain>
    </source>
</reference>
<dbReference type="EMBL" id="RAXZ01000061">
    <property type="protein sequence ID" value="RKG47398.1"/>
    <property type="molecule type" value="Genomic_DNA"/>
</dbReference>
<dbReference type="Proteomes" id="UP000281084">
    <property type="component" value="Unassembled WGS sequence"/>
</dbReference>
<evidence type="ECO:0000313" key="1">
    <source>
        <dbReference type="EMBL" id="RKG47398.1"/>
    </source>
</evidence>
<dbReference type="AlphaFoldDB" id="A0A3A8FLP6"/>
<evidence type="ECO:0000313" key="2">
    <source>
        <dbReference type="Proteomes" id="UP000281084"/>
    </source>
</evidence>
<comment type="caution">
    <text evidence="1">The sequence shown here is derived from an EMBL/GenBank/DDBJ whole genome shotgun (WGS) entry which is preliminary data.</text>
</comment>
<name>A0A3A8FLP6_9GAMM</name>
<organism evidence="1 2">
    <name type="scientific">Acinetobacter cumulans</name>
    <dbReference type="NCBI Taxonomy" id="2136182"/>
    <lineage>
        <taxon>Bacteria</taxon>
        <taxon>Pseudomonadati</taxon>
        <taxon>Pseudomonadota</taxon>
        <taxon>Gammaproteobacteria</taxon>
        <taxon>Moraxellales</taxon>
        <taxon>Moraxellaceae</taxon>
        <taxon>Acinetobacter</taxon>
    </lineage>
</organism>
<protein>
    <submittedName>
        <fullName evidence="1">Uncharacterized protein</fullName>
    </submittedName>
</protein>
<gene>
    <name evidence="1" type="ORF">D7V64_16835</name>
</gene>